<name>A0ACC3Z0W6_COLTU</name>
<reference evidence="1 2" key="1">
    <citation type="journal article" date="2020" name="Phytopathology">
        <title>Genome Sequence Resources of Colletotrichum truncatum, C. plurivorum, C. musicola, and C. sojae: Four Species Pathogenic to Soybean (Glycine max).</title>
        <authorList>
            <person name="Rogerio F."/>
            <person name="Boufleur T.R."/>
            <person name="Ciampi-Guillardi M."/>
            <person name="Sukno S.A."/>
            <person name="Thon M.R."/>
            <person name="Massola Junior N.S."/>
            <person name="Baroncelli R."/>
        </authorList>
    </citation>
    <scope>NUCLEOTIDE SEQUENCE [LARGE SCALE GENOMIC DNA]</scope>
    <source>
        <strain evidence="1 2">CMES1059</strain>
    </source>
</reference>
<proteinExistence type="predicted"/>
<gene>
    <name evidence="1" type="ORF">CTRU02_207458</name>
</gene>
<accession>A0ACC3Z0W6</accession>
<dbReference type="Proteomes" id="UP000805649">
    <property type="component" value="Unassembled WGS sequence"/>
</dbReference>
<comment type="caution">
    <text evidence="1">The sequence shown here is derived from an EMBL/GenBank/DDBJ whole genome shotgun (WGS) entry which is preliminary data.</text>
</comment>
<organism evidence="1 2">
    <name type="scientific">Colletotrichum truncatum</name>
    <name type="common">Anthracnose fungus</name>
    <name type="synonym">Colletotrichum capsici</name>
    <dbReference type="NCBI Taxonomy" id="5467"/>
    <lineage>
        <taxon>Eukaryota</taxon>
        <taxon>Fungi</taxon>
        <taxon>Dikarya</taxon>
        <taxon>Ascomycota</taxon>
        <taxon>Pezizomycotina</taxon>
        <taxon>Sordariomycetes</taxon>
        <taxon>Hypocreomycetidae</taxon>
        <taxon>Glomerellales</taxon>
        <taxon>Glomerellaceae</taxon>
        <taxon>Colletotrichum</taxon>
        <taxon>Colletotrichum truncatum species complex</taxon>
    </lineage>
</organism>
<keyword evidence="2" id="KW-1185">Reference proteome</keyword>
<protein>
    <submittedName>
        <fullName evidence="1">C6 transcription factor</fullName>
    </submittedName>
</protein>
<dbReference type="EMBL" id="VUJX02000004">
    <property type="protein sequence ID" value="KAL0937727.1"/>
    <property type="molecule type" value="Genomic_DNA"/>
</dbReference>
<evidence type="ECO:0000313" key="1">
    <source>
        <dbReference type="EMBL" id="KAL0937727.1"/>
    </source>
</evidence>
<sequence length="893" mass="99765">MNGIDILCDAAGSDMLNPLYSPPEVPKPPAQPPPQQLGKRKLSVSDASLSSTHVCHICKRVYERADHLTRHLRSHENARPYQCSRCPKRFNRADLLTRHETTHDRDSTGKGRTFIRRSDRAAEACLNCAASKSKCEDSKPCSRCRSKNLPCEVPLKRTHFHRTSTDRQSTPSESSTMPVGLDINGGIDTAPTYGSSRMAMMAPDSGTTHDIDASSFMDDGFANPVIDMVMHDIVNFNPVHNYFQDMDFSSWDLNFDAITIPQIDVHASPDSTTTSRSKSATRNASRAHAAFKRSPWLWEPGPKDYALHHVSRQDKEKLALDENNLANSPAFDKLTSTPGTKLKMTPTARDSLLALVVTSTVHKGERSRTPSFPSLDLLNYLVQAHFIHDEHQCDSWIHLATFDATTAIPELLAGILSSGATYISIPAVWQFGYSIHEVLRLALADLFEGSNTFTRDLGALQAFILNLDIGIWSGFKRKTEIAESFLQPPMTMLRRAGNFSAPPDSPSLIPTLADPPDVLDSKWRRFAKRESYKRIVLHLFFHDIETSIGFCKNPLMSYTELSFSLPASRDLWRARSAEQWRSMYIAKTNAATERTIPRVSEVMHCTEILDEFEQLVDTELCYMALLHGYWGQISAYREAIKFYTDGMSNKRNATHRLWLKTQYQELYRDLNDFSTMILTSKRPTAQLAVLSEVLMMVLHVSPDVLQTFAGKAGEDEARRTFSSLEESWVKTSEARHAIWHAGQVFHHARQLPPASLRDFNAIAVYFACLTLWAYGLLSCSASRHGSDPEVSSISRSGSGYILMDSEENRETRAFLQLDRGVPGLTLNGNPADGVESLSNPSIVLSVARDIFRNNFPVVSEPLPPLVDSLRNLLQDLGSGAAGRPSRAASEEAR</sequence>
<evidence type="ECO:0000313" key="2">
    <source>
        <dbReference type="Proteomes" id="UP000805649"/>
    </source>
</evidence>